<dbReference type="Pfam" id="PF01925">
    <property type="entry name" value="TauE"/>
    <property type="match status" value="1"/>
</dbReference>
<feature type="transmembrane region" description="Helical" evidence="5">
    <location>
        <begin position="39"/>
        <end position="59"/>
    </location>
</feature>
<keyword evidence="2 5" id="KW-0812">Transmembrane</keyword>
<dbReference type="PANTHER" id="PTHR43701:SF2">
    <property type="entry name" value="MEMBRANE TRANSPORTER PROTEIN YJNA-RELATED"/>
    <property type="match status" value="1"/>
</dbReference>
<sequence>MASMENSLIQTIPYILSGGLVGLLVGLTGVGGGSLMTPLLTLIFGISPSVAVGTDLAFAAITKGFGTIAHRMHGHIRWHIVKLLCIGSLTTALISLLVLKQVGNLNEHWQSFIKISIGISVILTAISIVFRKKMLVWLDRHPKCQLEGHSLTLATIILGAVIGVLVTISSIGAGAIGATGILLLYPKLKPADVAGTDIAYAVPLTALAGLGHWWLGNVNFLLLGGLLIGSIPAIWLGARLSKQLPERYTRTALAIVLTLVGFKLVS</sequence>
<dbReference type="InterPro" id="IPR051598">
    <property type="entry name" value="TSUP/Inactive_protease-like"/>
</dbReference>
<keyword evidence="5" id="KW-1003">Cell membrane</keyword>
<feature type="transmembrane region" description="Helical" evidence="5">
    <location>
        <begin position="151"/>
        <end position="184"/>
    </location>
</feature>
<feature type="transmembrane region" description="Helical" evidence="5">
    <location>
        <begin position="111"/>
        <end position="130"/>
    </location>
</feature>
<feature type="transmembrane region" description="Helical" evidence="5">
    <location>
        <begin position="80"/>
        <end position="99"/>
    </location>
</feature>
<comment type="similarity">
    <text evidence="5">Belongs to the 4-toluene sulfonate uptake permease (TSUP) (TC 2.A.102) family.</text>
</comment>
<organism evidence="6 7">
    <name type="scientific">Polynucleobacter kasalickyi</name>
    <dbReference type="NCBI Taxonomy" id="1938817"/>
    <lineage>
        <taxon>Bacteria</taxon>
        <taxon>Pseudomonadati</taxon>
        <taxon>Pseudomonadota</taxon>
        <taxon>Betaproteobacteria</taxon>
        <taxon>Burkholderiales</taxon>
        <taxon>Burkholderiaceae</taxon>
        <taxon>Polynucleobacter</taxon>
    </lineage>
</organism>
<proteinExistence type="inferred from homology"/>
<evidence type="ECO:0000256" key="3">
    <source>
        <dbReference type="ARBA" id="ARBA00022989"/>
    </source>
</evidence>
<feature type="transmembrane region" description="Helical" evidence="5">
    <location>
        <begin position="12"/>
        <end position="33"/>
    </location>
</feature>
<reference evidence="6 7" key="1">
    <citation type="submission" date="2017-04" db="EMBL/GenBank/DDBJ databases">
        <authorList>
            <person name="Afonso C.L."/>
            <person name="Miller P.J."/>
            <person name="Scott M.A."/>
            <person name="Spackman E."/>
            <person name="Goraichik I."/>
            <person name="Dimitrov K.M."/>
            <person name="Suarez D.L."/>
            <person name="Swayne D.E."/>
        </authorList>
    </citation>
    <scope>NUCLEOTIDE SEQUENCE [LARGE SCALE GENOMIC DNA]</scope>
    <source>
        <strain evidence="6 7">VK13</strain>
    </source>
</reference>
<dbReference type="Proteomes" id="UP000192708">
    <property type="component" value="Unassembled WGS sequence"/>
</dbReference>
<dbReference type="AlphaFoldDB" id="A0A1W1ZN21"/>
<dbReference type="InterPro" id="IPR002781">
    <property type="entry name" value="TM_pro_TauE-like"/>
</dbReference>
<name>A0A1W1ZN21_9BURK</name>
<feature type="transmembrane region" description="Helical" evidence="5">
    <location>
        <begin position="213"/>
        <end position="236"/>
    </location>
</feature>
<dbReference type="PANTHER" id="PTHR43701">
    <property type="entry name" value="MEMBRANE TRANSPORTER PROTEIN MJ0441-RELATED"/>
    <property type="match status" value="1"/>
</dbReference>
<keyword evidence="7" id="KW-1185">Reference proteome</keyword>
<comment type="subcellular location">
    <subcellularLocation>
        <location evidence="5">Cell membrane</location>
        <topology evidence="5">Multi-pass membrane protein</topology>
    </subcellularLocation>
    <subcellularLocation>
        <location evidence="1">Membrane</location>
        <topology evidence="1">Multi-pass membrane protein</topology>
    </subcellularLocation>
</comment>
<evidence type="ECO:0000256" key="5">
    <source>
        <dbReference type="RuleBase" id="RU363041"/>
    </source>
</evidence>
<dbReference type="STRING" id="1938817.SAMN06296008_10633"/>
<evidence type="ECO:0000256" key="2">
    <source>
        <dbReference type="ARBA" id="ARBA00022692"/>
    </source>
</evidence>
<evidence type="ECO:0000313" key="7">
    <source>
        <dbReference type="Proteomes" id="UP000192708"/>
    </source>
</evidence>
<protein>
    <recommendedName>
        <fullName evidence="5">Probable membrane transporter protein</fullName>
    </recommendedName>
</protein>
<feature type="transmembrane region" description="Helical" evidence="5">
    <location>
        <begin position="248"/>
        <end position="265"/>
    </location>
</feature>
<gene>
    <name evidence="6" type="ORF">SAMN06296008_10633</name>
</gene>
<accession>A0A1W1ZN21</accession>
<dbReference type="GO" id="GO:0005886">
    <property type="term" value="C:plasma membrane"/>
    <property type="evidence" value="ECO:0007669"/>
    <property type="project" value="UniProtKB-SubCell"/>
</dbReference>
<evidence type="ECO:0000256" key="4">
    <source>
        <dbReference type="ARBA" id="ARBA00023136"/>
    </source>
</evidence>
<keyword evidence="4 5" id="KW-0472">Membrane</keyword>
<evidence type="ECO:0000313" key="6">
    <source>
        <dbReference type="EMBL" id="SMC49819.1"/>
    </source>
</evidence>
<evidence type="ECO:0000256" key="1">
    <source>
        <dbReference type="ARBA" id="ARBA00004141"/>
    </source>
</evidence>
<keyword evidence="3 5" id="KW-1133">Transmembrane helix</keyword>
<dbReference type="EMBL" id="FWXJ01000006">
    <property type="protein sequence ID" value="SMC49819.1"/>
    <property type="molecule type" value="Genomic_DNA"/>
</dbReference>